<evidence type="ECO:0000313" key="2">
    <source>
        <dbReference type="EMBL" id="CAE7802491.1"/>
    </source>
</evidence>
<feature type="compositionally biased region" description="Polar residues" evidence="1">
    <location>
        <begin position="58"/>
        <end position="69"/>
    </location>
</feature>
<proteinExistence type="predicted"/>
<dbReference type="EMBL" id="CAJNJA010044525">
    <property type="protein sequence ID" value="CAE7802491.1"/>
    <property type="molecule type" value="Genomic_DNA"/>
</dbReference>
<accession>A0A812YYG8</accession>
<dbReference type="AlphaFoldDB" id="A0A812YYG8"/>
<reference evidence="2" key="1">
    <citation type="submission" date="2021-02" db="EMBL/GenBank/DDBJ databases">
        <authorList>
            <person name="Dougan E. K."/>
            <person name="Rhodes N."/>
            <person name="Thang M."/>
            <person name="Chan C."/>
        </authorList>
    </citation>
    <scope>NUCLEOTIDE SEQUENCE</scope>
</reference>
<evidence type="ECO:0000313" key="3">
    <source>
        <dbReference type="Proteomes" id="UP000601435"/>
    </source>
</evidence>
<evidence type="ECO:0000256" key="1">
    <source>
        <dbReference type="SAM" id="MobiDB-lite"/>
    </source>
</evidence>
<dbReference type="Proteomes" id="UP000601435">
    <property type="component" value="Unassembled WGS sequence"/>
</dbReference>
<keyword evidence="3" id="KW-1185">Reference proteome</keyword>
<organism evidence="2 3">
    <name type="scientific">Symbiodinium necroappetens</name>
    <dbReference type="NCBI Taxonomy" id="1628268"/>
    <lineage>
        <taxon>Eukaryota</taxon>
        <taxon>Sar</taxon>
        <taxon>Alveolata</taxon>
        <taxon>Dinophyceae</taxon>
        <taxon>Suessiales</taxon>
        <taxon>Symbiodiniaceae</taxon>
        <taxon>Symbiodinium</taxon>
    </lineage>
</organism>
<feature type="non-terminal residue" evidence="2">
    <location>
        <position position="1"/>
    </location>
</feature>
<protein>
    <submittedName>
        <fullName evidence="2">Uncharacterized protein</fullName>
    </submittedName>
</protein>
<sequence>DKPVGEGSPKAPDGSPDGSADGSAEEGEEEVSSLGDAIVTPSPLPWQSDDEAGPPAAYQSSSDGSSPEW</sequence>
<gene>
    <name evidence="2" type="ORF">SNEC2469_LOCUS23693</name>
</gene>
<comment type="caution">
    <text evidence="2">The sequence shown here is derived from an EMBL/GenBank/DDBJ whole genome shotgun (WGS) entry which is preliminary data.</text>
</comment>
<feature type="region of interest" description="Disordered" evidence="1">
    <location>
        <begin position="1"/>
        <end position="69"/>
    </location>
</feature>
<feature type="non-terminal residue" evidence="2">
    <location>
        <position position="69"/>
    </location>
</feature>
<name>A0A812YYG8_9DINO</name>